<protein>
    <submittedName>
        <fullName evidence="1">Uncharacterized protein</fullName>
    </submittedName>
</protein>
<dbReference type="EMBL" id="MT142658">
    <property type="protein sequence ID" value="QJA86777.1"/>
    <property type="molecule type" value="Genomic_DNA"/>
</dbReference>
<name>A0A6M3KX88_9ZZZZ</name>
<gene>
    <name evidence="1" type="ORF">MM415B03121_0012</name>
</gene>
<dbReference type="AlphaFoldDB" id="A0A6M3KX88"/>
<organism evidence="1">
    <name type="scientific">viral metagenome</name>
    <dbReference type="NCBI Taxonomy" id="1070528"/>
    <lineage>
        <taxon>unclassified sequences</taxon>
        <taxon>metagenomes</taxon>
        <taxon>organismal metagenomes</taxon>
    </lineage>
</organism>
<sequence length="131" mass="15695">MKKDNLKEKITEILEPLSPRLIDIDTTKWATQDEYLGYITNQILQLFEKEKWLKLKTNECFVNIELLKKQWTEDLLKILPKEKEEYTELTPYLRKYNKENGYPEDLQAPIEENQGYNQCLADIKKKLCLPK</sequence>
<reference evidence="1" key="1">
    <citation type="submission" date="2020-03" db="EMBL/GenBank/DDBJ databases">
        <title>The deep terrestrial virosphere.</title>
        <authorList>
            <person name="Holmfeldt K."/>
            <person name="Nilsson E."/>
            <person name="Simone D."/>
            <person name="Lopez-Fernandez M."/>
            <person name="Wu X."/>
            <person name="de Brujin I."/>
            <person name="Lundin D."/>
            <person name="Andersson A."/>
            <person name="Bertilsson S."/>
            <person name="Dopson M."/>
        </authorList>
    </citation>
    <scope>NUCLEOTIDE SEQUENCE</scope>
    <source>
        <strain evidence="1">MM415B03121</strain>
    </source>
</reference>
<proteinExistence type="predicted"/>
<accession>A0A6M3KX88</accession>
<evidence type="ECO:0000313" key="1">
    <source>
        <dbReference type="EMBL" id="QJA86777.1"/>
    </source>
</evidence>